<feature type="compositionally biased region" description="Low complexity" evidence="3">
    <location>
        <begin position="26"/>
        <end position="55"/>
    </location>
</feature>
<dbReference type="EMBL" id="JACHMC010000001">
    <property type="protein sequence ID" value="MBB4883918.1"/>
    <property type="molecule type" value="Genomic_DNA"/>
</dbReference>
<reference evidence="6 7" key="1">
    <citation type="submission" date="2020-08" db="EMBL/GenBank/DDBJ databases">
        <title>Sequencing the genomes of 1000 actinobacteria strains.</title>
        <authorList>
            <person name="Klenk H.-P."/>
        </authorList>
    </citation>
    <scope>NUCLEOTIDE SEQUENCE [LARGE SCALE GENOMIC DNA]</scope>
    <source>
        <strain evidence="6 7">DSM 19079</strain>
    </source>
</reference>
<dbReference type="GO" id="GO:0016810">
    <property type="term" value="F:hydrolase activity, acting on carbon-nitrogen (but not peptide) bonds"/>
    <property type="evidence" value="ECO:0007669"/>
    <property type="project" value="InterPro"/>
</dbReference>
<dbReference type="PANTHER" id="PTHR34216:SF3">
    <property type="entry name" value="POLY-BETA-1,6-N-ACETYL-D-GLUCOSAMINE N-DEACETYLASE"/>
    <property type="match status" value="1"/>
</dbReference>
<dbReference type="InterPro" id="IPR011330">
    <property type="entry name" value="Glyco_hydro/deAcase_b/a-brl"/>
</dbReference>
<dbReference type="Gene3D" id="3.20.20.370">
    <property type="entry name" value="Glycoside hydrolase/deacetylase"/>
    <property type="match status" value="1"/>
</dbReference>
<dbReference type="InterPro" id="IPR006311">
    <property type="entry name" value="TAT_signal"/>
</dbReference>
<accession>A0A4Y8WZ72</accession>
<dbReference type="GO" id="GO:0005975">
    <property type="term" value="P:carbohydrate metabolic process"/>
    <property type="evidence" value="ECO:0007669"/>
    <property type="project" value="InterPro"/>
</dbReference>
<evidence type="ECO:0000313" key="7">
    <source>
        <dbReference type="Proteomes" id="UP000560081"/>
    </source>
</evidence>
<evidence type="ECO:0000313" key="6">
    <source>
        <dbReference type="EMBL" id="MBB4883918.1"/>
    </source>
</evidence>
<sequence length="417" mass="44584">MSPSRRHVLFGGSALSLTALLAACAPGEEGAPSSSPSPAPSGSTPGTPAPSSSSPVGPPPAGPPTPWADVTRVPHLFFHSLVVDTDRAFHAHGKADGYLDYMVTLKEFHRILPQLWTNGYVLVSPHELYEVGADDVVRPRELMVPEGRTPLILSLDDCSYYEYMEGDGFASRLVVADDGRVRTEYTDAAGNTEVGAHDMVPVLDDFVAAHPDFTLTGAKGVLGLTGYNGVLGYRSSPSQYADSPTLEEDIAAARRVKEAMAADGWEFASHSWSHRSLGAMDLADLKEDCEMWIADVQPILGETDMLIYPFGADIAGTETYAGPKYEYLRSIGFRSFFLVDGSAEAWGQLEPGYYRGSRINVDGISLAAALDGSRPVLDEFLDSASVVDDARPETIHSPSYVPPGKRTSPSPSASPSG</sequence>
<dbReference type="Pfam" id="PF01522">
    <property type="entry name" value="Polysacc_deac_1"/>
    <property type="match status" value="1"/>
</dbReference>
<dbReference type="PANTHER" id="PTHR34216">
    <property type="match status" value="1"/>
</dbReference>
<protein>
    <submittedName>
        <fullName evidence="6">Peptidoglycan/xylan/chitin deacetylase (PgdA/CDA1 family)</fullName>
    </submittedName>
</protein>
<comment type="subcellular location">
    <subcellularLocation>
        <location evidence="1">Secreted</location>
    </subcellularLocation>
</comment>
<dbReference type="InterPro" id="IPR051398">
    <property type="entry name" value="Polysacch_Deacetylase"/>
</dbReference>
<dbReference type="OrthoDB" id="3722973at2"/>
<feature type="region of interest" description="Disordered" evidence="3">
    <location>
        <begin position="26"/>
        <end position="66"/>
    </location>
</feature>
<evidence type="ECO:0000256" key="3">
    <source>
        <dbReference type="SAM" id="MobiDB-lite"/>
    </source>
</evidence>
<organism evidence="6 7">
    <name type="scientific">Micrococcus flavus</name>
    <dbReference type="NCBI Taxonomy" id="384602"/>
    <lineage>
        <taxon>Bacteria</taxon>
        <taxon>Bacillati</taxon>
        <taxon>Actinomycetota</taxon>
        <taxon>Actinomycetes</taxon>
        <taxon>Micrococcales</taxon>
        <taxon>Micrococcaceae</taxon>
        <taxon>Micrococcus</taxon>
    </lineage>
</organism>
<evidence type="ECO:0000256" key="4">
    <source>
        <dbReference type="SAM" id="SignalP"/>
    </source>
</evidence>
<keyword evidence="7" id="KW-1185">Reference proteome</keyword>
<dbReference type="InterPro" id="IPR002509">
    <property type="entry name" value="NODB_dom"/>
</dbReference>
<proteinExistence type="predicted"/>
<feature type="chain" id="PRO_5038362855" evidence="4">
    <location>
        <begin position="23"/>
        <end position="417"/>
    </location>
</feature>
<feature type="signal peptide" evidence="4">
    <location>
        <begin position="1"/>
        <end position="22"/>
    </location>
</feature>
<dbReference type="Proteomes" id="UP000560081">
    <property type="component" value="Unassembled WGS sequence"/>
</dbReference>
<feature type="region of interest" description="Disordered" evidence="3">
    <location>
        <begin position="389"/>
        <end position="417"/>
    </location>
</feature>
<feature type="domain" description="NodB homology" evidence="5">
    <location>
        <begin position="258"/>
        <end position="312"/>
    </location>
</feature>
<dbReference type="PROSITE" id="PS51318">
    <property type="entry name" value="TAT"/>
    <property type="match status" value="1"/>
</dbReference>
<feature type="compositionally biased region" description="Polar residues" evidence="3">
    <location>
        <begin position="407"/>
        <end position="417"/>
    </location>
</feature>
<name>A0A4Y8WZ72_9MICC</name>
<dbReference type="SUPFAM" id="SSF88713">
    <property type="entry name" value="Glycoside hydrolase/deacetylase"/>
    <property type="match status" value="1"/>
</dbReference>
<keyword evidence="2 4" id="KW-0732">Signal</keyword>
<feature type="compositionally biased region" description="Pro residues" evidence="3">
    <location>
        <begin position="56"/>
        <end position="66"/>
    </location>
</feature>
<dbReference type="GO" id="GO:0005576">
    <property type="term" value="C:extracellular region"/>
    <property type="evidence" value="ECO:0007669"/>
    <property type="project" value="UniProtKB-SubCell"/>
</dbReference>
<comment type="caution">
    <text evidence="6">The sequence shown here is derived from an EMBL/GenBank/DDBJ whole genome shotgun (WGS) entry which is preliminary data.</text>
</comment>
<evidence type="ECO:0000256" key="1">
    <source>
        <dbReference type="ARBA" id="ARBA00004613"/>
    </source>
</evidence>
<evidence type="ECO:0000256" key="2">
    <source>
        <dbReference type="ARBA" id="ARBA00022729"/>
    </source>
</evidence>
<dbReference type="RefSeq" id="WP_135030471.1">
    <property type="nucleotide sequence ID" value="NZ_BMLA01000007.1"/>
</dbReference>
<dbReference type="AlphaFoldDB" id="A0A4Y8WZ72"/>
<dbReference type="PROSITE" id="PS51257">
    <property type="entry name" value="PROKAR_LIPOPROTEIN"/>
    <property type="match status" value="1"/>
</dbReference>
<gene>
    <name evidence="6" type="ORF">BJ976_002269</name>
</gene>
<evidence type="ECO:0000259" key="5">
    <source>
        <dbReference type="Pfam" id="PF01522"/>
    </source>
</evidence>